<proteinExistence type="predicted"/>
<dbReference type="Proteomes" id="UP000183447">
    <property type="component" value="Unassembled WGS sequence"/>
</dbReference>
<reference evidence="1 2" key="1">
    <citation type="submission" date="2016-11" db="EMBL/GenBank/DDBJ databases">
        <authorList>
            <person name="Jaros S."/>
            <person name="Januszkiewicz K."/>
            <person name="Wedrychowicz H."/>
        </authorList>
    </citation>
    <scope>NUCLEOTIDE SEQUENCE [LARGE SCALE GENOMIC DNA]</scope>
    <source>
        <strain evidence="1 2">ATCC 23634</strain>
    </source>
</reference>
<dbReference type="RefSeq" id="WP_177282383.1">
    <property type="nucleotide sequence ID" value="NZ_FPKU01000001.1"/>
</dbReference>
<dbReference type="EMBL" id="FPKU01000001">
    <property type="protein sequence ID" value="SFZ81894.1"/>
    <property type="molecule type" value="Genomic_DNA"/>
</dbReference>
<keyword evidence="2" id="KW-1185">Reference proteome</keyword>
<evidence type="ECO:0000313" key="1">
    <source>
        <dbReference type="EMBL" id="SFZ81894.1"/>
    </source>
</evidence>
<sequence>MYRFSARTPVENSFAVTLCTRKPMIAAAMETRQVMGYIGSTLSTEILP</sequence>
<gene>
    <name evidence="1" type="ORF">SAMN02983003_0760</name>
</gene>
<evidence type="ECO:0000313" key="2">
    <source>
        <dbReference type="Proteomes" id="UP000183447"/>
    </source>
</evidence>
<name>A0A1K2HU24_9HYPH</name>
<protein>
    <submittedName>
        <fullName evidence="1">Uncharacterized protein</fullName>
    </submittedName>
</protein>
<accession>A0A1K2HU24</accession>
<dbReference type="STRING" id="665118.SAMN02983003_0760"/>
<dbReference type="AlphaFoldDB" id="A0A1K2HU24"/>
<organism evidence="1 2">
    <name type="scientific">Devosia enhydra</name>
    <dbReference type="NCBI Taxonomy" id="665118"/>
    <lineage>
        <taxon>Bacteria</taxon>
        <taxon>Pseudomonadati</taxon>
        <taxon>Pseudomonadota</taxon>
        <taxon>Alphaproteobacteria</taxon>
        <taxon>Hyphomicrobiales</taxon>
        <taxon>Devosiaceae</taxon>
        <taxon>Devosia</taxon>
    </lineage>
</organism>